<feature type="domain" description="GOLD" evidence="10">
    <location>
        <begin position="39"/>
        <end position="126"/>
    </location>
</feature>
<dbReference type="AlphaFoldDB" id="A0A7S0XZ36"/>
<reference evidence="11" key="1">
    <citation type="submission" date="2021-01" db="EMBL/GenBank/DDBJ databases">
        <authorList>
            <person name="Corre E."/>
            <person name="Pelletier E."/>
            <person name="Niang G."/>
            <person name="Scheremetjew M."/>
            <person name="Finn R."/>
            <person name="Kale V."/>
            <person name="Holt S."/>
            <person name="Cochrane G."/>
            <person name="Meng A."/>
            <person name="Brown T."/>
            <person name="Cohen L."/>
        </authorList>
    </citation>
    <scope>NUCLEOTIDE SEQUENCE</scope>
    <source>
        <strain evidence="11">CCMP441</strain>
    </source>
</reference>
<sequence>MRRGFGSRGLVLVQVVLLAAIVGERGAEGLGFDLVSSRVKCFSEEISGNTLVVGTYEVEASSSSQSMPIEVQVTDPMEKVLHSKEDISKGSFAFTTTIAGDYILCFHNKGLTSVQDQRHVKFTMKHGIDAKDYSKVMNSDHLSPLQTNIVKVRDQLTAIYDEMIDQASPTPTSPLLYPGRWLALLHPSAGSYLSCPSASVC</sequence>
<proteinExistence type="inferred from homology"/>
<keyword evidence="5" id="KW-1133">Transmembrane helix</keyword>
<dbReference type="EMBL" id="HBFK01023530">
    <property type="protein sequence ID" value="CAD8748047.1"/>
    <property type="molecule type" value="Transcribed_RNA"/>
</dbReference>
<evidence type="ECO:0000256" key="7">
    <source>
        <dbReference type="ARBA" id="ARBA00037847"/>
    </source>
</evidence>
<evidence type="ECO:0000256" key="6">
    <source>
        <dbReference type="ARBA" id="ARBA00023136"/>
    </source>
</evidence>
<evidence type="ECO:0000256" key="5">
    <source>
        <dbReference type="ARBA" id="ARBA00022989"/>
    </source>
</evidence>
<dbReference type="Pfam" id="PF01105">
    <property type="entry name" value="EMP24_GP25L"/>
    <property type="match status" value="1"/>
</dbReference>
<keyword evidence="4 9" id="KW-0732">Signal</keyword>
<evidence type="ECO:0000256" key="4">
    <source>
        <dbReference type="ARBA" id="ARBA00022729"/>
    </source>
</evidence>
<dbReference type="InterPro" id="IPR015720">
    <property type="entry name" value="Emp24-like"/>
</dbReference>
<evidence type="ECO:0000256" key="8">
    <source>
        <dbReference type="RuleBase" id="RU003827"/>
    </source>
</evidence>
<comment type="similarity">
    <text evidence="2 8">Belongs to the EMP24/GP25L family.</text>
</comment>
<evidence type="ECO:0000259" key="10">
    <source>
        <dbReference type="PROSITE" id="PS50866"/>
    </source>
</evidence>
<dbReference type="InterPro" id="IPR036598">
    <property type="entry name" value="GOLD_dom_sf"/>
</dbReference>
<evidence type="ECO:0000256" key="1">
    <source>
        <dbReference type="ARBA" id="ARBA00004479"/>
    </source>
</evidence>
<keyword evidence="6" id="KW-0472">Membrane</keyword>
<keyword evidence="3 8" id="KW-0812">Transmembrane</keyword>
<accession>A0A7S0XZ36</accession>
<dbReference type="PROSITE" id="PS50866">
    <property type="entry name" value="GOLD"/>
    <property type="match status" value="1"/>
</dbReference>
<comment type="subcellular location">
    <subcellularLocation>
        <location evidence="7">Endomembrane system</location>
        <topology evidence="7">Single-pass membrane protein</topology>
    </subcellularLocation>
    <subcellularLocation>
        <location evidence="1 8">Membrane</location>
        <topology evidence="1 8">Single-pass type I membrane protein</topology>
    </subcellularLocation>
</comment>
<dbReference type="SMART" id="SM01190">
    <property type="entry name" value="EMP24_GP25L"/>
    <property type="match status" value="1"/>
</dbReference>
<evidence type="ECO:0000256" key="3">
    <source>
        <dbReference type="ARBA" id="ARBA00022692"/>
    </source>
</evidence>
<dbReference type="SUPFAM" id="SSF101576">
    <property type="entry name" value="Supernatant protein factor (SPF), C-terminal domain"/>
    <property type="match status" value="1"/>
</dbReference>
<evidence type="ECO:0000313" key="11">
    <source>
        <dbReference type="EMBL" id="CAD8748047.1"/>
    </source>
</evidence>
<organism evidence="11">
    <name type="scientific">Hemiselmis andersenii</name>
    <name type="common">Cryptophyte alga</name>
    <dbReference type="NCBI Taxonomy" id="464988"/>
    <lineage>
        <taxon>Eukaryota</taxon>
        <taxon>Cryptophyceae</taxon>
        <taxon>Cryptomonadales</taxon>
        <taxon>Hemiselmidaceae</taxon>
        <taxon>Hemiselmis</taxon>
    </lineage>
</organism>
<feature type="chain" id="PRO_5030975558" description="GOLD domain-containing protein" evidence="9">
    <location>
        <begin position="28"/>
        <end position="201"/>
    </location>
</feature>
<evidence type="ECO:0000256" key="9">
    <source>
        <dbReference type="SAM" id="SignalP"/>
    </source>
</evidence>
<dbReference type="PANTHER" id="PTHR22811">
    <property type="entry name" value="TRANSMEMBRANE EMP24 DOMAIN-CONTAINING PROTEIN"/>
    <property type="match status" value="1"/>
</dbReference>
<dbReference type="GO" id="GO:0012505">
    <property type="term" value="C:endomembrane system"/>
    <property type="evidence" value="ECO:0007669"/>
    <property type="project" value="UniProtKB-SubCell"/>
</dbReference>
<protein>
    <recommendedName>
        <fullName evidence="10">GOLD domain-containing protein</fullName>
    </recommendedName>
</protein>
<gene>
    <name evidence="11" type="ORF">HAND1043_LOCUS14544</name>
</gene>
<feature type="signal peptide" evidence="9">
    <location>
        <begin position="1"/>
        <end position="27"/>
    </location>
</feature>
<dbReference type="GO" id="GO:0016020">
    <property type="term" value="C:membrane"/>
    <property type="evidence" value="ECO:0007669"/>
    <property type="project" value="UniProtKB-SubCell"/>
</dbReference>
<dbReference type="InterPro" id="IPR009038">
    <property type="entry name" value="GOLD_dom"/>
</dbReference>
<name>A0A7S0XZ36_HEMAN</name>
<evidence type="ECO:0000256" key="2">
    <source>
        <dbReference type="ARBA" id="ARBA00007104"/>
    </source>
</evidence>